<protein>
    <recommendedName>
        <fullName evidence="11">Gamma-butyrobetaine dioxygenase</fullName>
    </recommendedName>
</protein>
<dbReference type="SUPFAM" id="SSF109604">
    <property type="entry name" value="HD-domain/PDEase-like"/>
    <property type="match status" value="1"/>
</dbReference>
<dbReference type="GO" id="GO:0016706">
    <property type="term" value="F:2-oxoglutarate-dependent dioxygenase activity"/>
    <property type="evidence" value="ECO:0007669"/>
    <property type="project" value="UniProtKB-ARBA"/>
</dbReference>
<evidence type="ECO:0000259" key="9">
    <source>
        <dbReference type="Pfam" id="PF06155"/>
    </source>
</evidence>
<proteinExistence type="inferred from homology"/>
<dbReference type="Pfam" id="PF06155">
    <property type="entry name" value="GBBH-like_N"/>
    <property type="match status" value="1"/>
</dbReference>
<dbReference type="RefSeq" id="WP_407987984.1">
    <property type="nucleotide sequence ID" value="NZ_AP035881.2"/>
</dbReference>
<dbReference type="Gene3D" id="3.30.2020.30">
    <property type="match status" value="1"/>
</dbReference>
<feature type="domain" description="Gamma-butyrobetaine hydroxylase-like N-terminal" evidence="9">
    <location>
        <begin position="3"/>
        <end position="65"/>
    </location>
</feature>
<dbReference type="Gene3D" id="3.60.130.10">
    <property type="entry name" value="Clavaminate synthase-like"/>
    <property type="match status" value="1"/>
</dbReference>
<sequence>MTLSPYWLRDNCPCADCRDPRTGQKLFQITDLSADLTINHSSECDGMLVVEWSDGHASRYPATFLTGGSDGDGRTEQGKQLWVAADFADGLPEADWSAYLAEPVAVLDAVRRFGFALLRSVPTVERQVLAVAGTFGYVRETNYGELFDVRVEADPNNLAFTNVAIAPHTDNPYRDPVPTLQLLHCLRNEAEGGDSGLVDGFRAAALLRAEHPVDFAVLTGTPVPFVFRDRDTELRADRPLIEVDALGRIREVRFNNRSTGTLRGGDVEAFYRAYRRFAEITLRPELRLEFRLGPGDCLIFDNTRLLHSRTAFEQDGVRHLQGCYADLDSLASTLAVLERRVAALDTLAGLFAGEGAGEYLGEAVTMAEHMLQCGALAEAAGAPDHLVAAALLHDVGHFGGAGLELMAGRDNRHSHTGADRLAQWFGPEVTEPIRLHVAAKRYLCTVEPEYRALLSEASEFTLQVQGGPMTDQEAAGFAALAGAADAVAVRRWDDRAKDADAVTPGFEHFRPLLGRLIGR</sequence>
<dbReference type="InterPro" id="IPR038492">
    <property type="entry name" value="GBBH-like_N_sf"/>
</dbReference>
<dbReference type="InterPro" id="IPR042098">
    <property type="entry name" value="TauD-like_sf"/>
</dbReference>
<keyword evidence="4" id="KW-0223">Dioxygenase</keyword>
<dbReference type="InterPro" id="IPR003607">
    <property type="entry name" value="HD/PDEase_dom"/>
</dbReference>
<evidence type="ECO:0000256" key="1">
    <source>
        <dbReference type="ARBA" id="ARBA00001954"/>
    </source>
</evidence>
<dbReference type="EMBL" id="AP035881">
    <property type="protein sequence ID" value="BFP45480.1"/>
    <property type="molecule type" value="Genomic_DNA"/>
</dbReference>
<dbReference type="InterPro" id="IPR003819">
    <property type="entry name" value="TauD/TfdA-like"/>
</dbReference>
<dbReference type="GO" id="GO:0046872">
    <property type="term" value="F:metal ion binding"/>
    <property type="evidence" value="ECO:0007669"/>
    <property type="project" value="UniProtKB-KW"/>
</dbReference>
<gene>
    <name evidence="10" type="ORF">KCMC57_18480</name>
</gene>
<dbReference type="InterPro" id="IPR006674">
    <property type="entry name" value="HD_domain"/>
</dbReference>
<evidence type="ECO:0000259" key="7">
    <source>
        <dbReference type="Pfam" id="PF01966"/>
    </source>
</evidence>
<comment type="similarity">
    <text evidence="2">Belongs to the gamma-BBH/TMLD family.</text>
</comment>
<evidence type="ECO:0000256" key="6">
    <source>
        <dbReference type="ARBA" id="ARBA00023004"/>
    </source>
</evidence>
<dbReference type="InterPro" id="IPR010376">
    <property type="entry name" value="GBBH-like_N"/>
</dbReference>
<dbReference type="Gene3D" id="1.10.3210.10">
    <property type="entry name" value="Hypothetical protein af1432"/>
    <property type="match status" value="1"/>
</dbReference>
<evidence type="ECO:0000259" key="8">
    <source>
        <dbReference type="Pfam" id="PF02668"/>
    </source>
</evidence>
<evidence type="ECO:0008006" key="11">
    <source>
        <dbReference type="Google" id="ProtNLM"/>
    </source>
</evidence>
<evidence type="ECO:0000256" key="3">
    <source>
        <dbReference type="ARBA" id="ARBA00022723"/>
    </source>
</evidence>
<evidence type="ECO:0000313" key="10">
    <source>
        <dbReference type="EMBL" id="BFP45480.1"/>
    </source>
</evidence>
<dbReference type="CDD" id="cd00077">
    <property type="entry name" value="HDc"/>
    <property type="match status" value="1"/>
</dbReference>
<dbReference type="Pfam" id="PF01966">
    <property type="entry name" value="HD"/>
    <property type="match status" value="1"/>
</dbReference>
<feature type="domain" description="HD" evidence="7">
    <location>
        <begin position="367"/>
        <end position="436"/>
    </location>
</feature>
<evidence type="ECO:0000256" key="2">
    <source>
        <dbReference type="ARBA" id="ARBA00008654"/>
    </source>
</evidence>
<dbReference type="PANTHER" id="PTHR10696">
    <property type="entry name" value="GAMMA-BUTYROBETAINE HYDROXYLASE-RELATED"/>
    <property type="match status" value="1"/>
</dbReference>
<dbReference type="PANTHER" id="PTHR10696:SF25">
    <property type="entry name" value="OXIDOREDUCTASE AIM17-RELATED"/>
    <property type="match status" value="1"/>
</dbReference>
<dbReference type="AlphaFoldDB" id="A0AB33JY67"/>
<keyword evidence="6" id="KW-0408">Iron</keyword>
<reference evidence="10" key="1">
    <citation type="submission" date="2024-07" db="EMBL/GenBank/DDBJ databases">
        <title>Complete genome sequences of cellulolytic bacteria, Kitasatospora sp. CMC57 and Streptomyces sp. CMC78, isolated from Japanese agricultural soil.</title>
        <authorList>
            <person name="Hashimoto T."/>
            <person name="Ito M."/>
            <person name="Iwamoto M."/>
            <person name="Fukahori D."/>
            <person name="Shoda T."/>
            <person name="Sakoda M."/>
            <person name="Morohoshi T."/>
            <person name="Mitsuboshi M."/>
            <person name="Nishizawa T."/>
        </authorList>
    </citation>
    <scope>NUCLEOTIDE SEQUENCE</scope>
    <source>
        <strain evidence="10">CMC57</strain>
    </source>
</reference>
<dbReference type="GO" id="GO:0045329">
    <property type="term" value="P:carnitine biosynthetic process"/>
    <property type="evidence" value="ECO:0007669"/>
    <property type="project" value="TreeGrafter"/>
</dbReference>
<accession>A0AB33JY67</accession>
<dbReference type="Pfam" id="PF02668">
    <property type="entry name" value="TauD"/>
    <property type="match status" value="1"/>
</dbReference>
<dbReference type="SUPFAM" id="SSF51197">
    <property type="entry name" value="Clavaminate synthase-like"/>
    <property type="match status" value="1"/>
</dbReference>
<comment type="cofactor">
    <cofactor evidence="1">
        <name>Fe(2+)</name>
        <dbReference type="ChEBI" id="CHEBI:29033"/>
    </cofactor>
</comment>
<keyword evidence="3" id="KW-0479">Metal-binding</keyword>
<evidence type="ECO:0000256" key="5">
    <source>
        <dbReference type="ARBA" id="ARBA00023002"/>
    </source>
</evidence>
<organism evidence="10">
    <name type="scientific">Kitasatospora sp. CMC57</name>
    <dbReference type="NCBI Taxonomy" id="3231513"/>
    <lineage>
        <taxon>Bacteria</taxon>
        <taxon>Bacillati</taxon>
        <taxon>Actinomycetota</taxon>
        <taxon>Actinomycetes</taxon>
        <taxon>Kitasatosporales</taxon>
        <taxon>Streptomycetaceae</taxon>
        <taxon>Kitasatospora</taxon>
    </lineage>
</organism>
<keyword evidence="5" id="KW-0560">Oxidoreductase</keyword>
<dbReference type="CDD" id="cd00250">
    <property type="entry name" value="CAS_like"/>
    <property type="match status" value="1"/>
</dbReference>
<name>A0AB33JY67_9ACTN</name>
<evidence type="ECO:0000256" key="4">
    <source>
        <dbReference type="ARBA" id="ARBA00022964"/>
    </source>
</evidence>
<dbReference type="InterPro" id="IPR050411">
    <property type="entry name" value="AlphaKG_dependent_hydroxylases"/>
</dbReference>
<feature type="domain" description="TauD/TfdA-like" evidence="8">
    <location>
        <begin position="90"/>
        <end position="324"/>
    </location>
</feature>